<dbReference type="InParanoid" id="C5LTK3"/>
<dbReference type="Proteomes" id="UP000007800">
    <property type="component" value="Unassembled WGS sequence"/>
</dbReference>
<dbReference type="InterPro" id="IPR013783">
    <property type="entry name" value="Ig-like_fold"/>
</dbReference>
<feature type="region of interest" description="Disordered" evidence="1">
    <location>
        <begin position="1"/>
        <end position="28"/>
    </location>
</feature>
<evidence type="ECO:0000256" key="1">
    <source>
        <dbReference type="SAM" id="MobiDB-lite"/>
    </source>
</evidence>
<protein>
    <recommendedName>
        <fullName evidence="2">Fibronectin type-III domain-containing protein</fullName>
    </recommendedName>
</protein>
<accession>C5LTK3</accession>
<dbReference type="Gene3D" id="2.60.40.10">
    <property type="entry name" value="Immunoglobulins"/>
    <property type="match status" value="2"/>
</dbReference>
<dbReference type="PROSITE" id="PS50853">
    <property type="entry name" value="FN3"/>
    <property type="match status" value="1"/>
</dbReference>
<dbReference type="SUPFAM" id="SSF49265">
    <property type="entry name" value="Fibronectin type III"/>
    <property type="match status" value="1"/>
</dbReference>
<organism evidence="4">
    <name type="scientific">Perkinsus marinus (strain ATCC 50983 / TXsc)</name>
    <dbReference type="NCBI Taxonomy" id="423536"/>
    <lineage>
        <taxon>Eukaryota</taxon>
        <taxon>Sar</taxon>
        <taxon>Alveolata</taxon>
        <taxon>Perkinsozoa</taxon>
        <taxon>Perkinsea</taxon>
        <taxon>Perkinsida</taxon>
        <taxon>Perkinsidae</taxon>
        <taxon>Perkinsus</taxon>
    </lineage>
</organism>
<dbReference type="AlphaFoldDB" id="C5LTK3"/>
<evidence type="ECO:0000259" key="2">
    <source>
        <dbReference type="PROSITE" id="PS50853"/>
    </source>
</evidence>
<dbReference type="GO" id="GO:0046872">
    <property type="term" value="F:metal ion binding"/>
    <property type="evidence" value="ECO:0007669"/>
    <property type="project" value="InterPro"/>
</dbReference>
<dbReference type="GeneID" id="9052141"/>
<evidence type="ECO:0000313" key="4">
    <source>
        <dbReference type="Proteomes" id="UP000007800"/>
    </source>
</evidence>
<dbReference type="GO" id="GO:0003993">
    <property type="term" value="F:acid phosphatase activity"/>
    <property type="evidence" value="ECO:0007669"/>
    <property type="project" value="InterPro"/>
</dbReference>
<reference evidence="3 4" key="1">
    <citation type="submission" date="2008-07" db="EMBL/GenBank/DDBJ databases">
        <authorList>
            <person name="El-Sayed N."/>
            <person name="Caler E."/>
            <person name="Inman J."/>
            <person name="Amedeo P."/>
            <person name="Hass B."/>
            <person name="Wortman J."/>
        </authorList>
    </citation>
    <scope>NUCLEOTIDE SEQUENCE [LARGE SCALE GENOMIC DNA]</scope>
    <source>
        <strain evidence="4">ATCC 50983 / TXsc</strain>
    </source>
</reference>
<evidence type="ECO:0000313" key="3">
    <source>
        <dbReference type="EMBL" id="EEQ99938.1"/>
    </source>
</evidence>
<keyword evidence="4" id="KW-1185">Reference proteome</keyword>
<dbReference type="InterPro" id="IPR015914">
    <property type="entry name" value="PAPs_N"/>
</dbReference>
<dbReference type="CDD" id="cd00063">
    <property type="entry name" value="FN3"/>
    <property type="match status" value="1"/>
</dbReference>
<dbReference type="RefSeq" id="XP_002767221.1">
    <property type="nucleotide sequence ID" value="XM_002767175.1"/>
</dbReference>
<proteinExistence type="predicted"/>
<sequence>MTTDEPNASTPDKVTDLTDTGSTSNSVALNWTAPADNGAMILRYIISEGDNTYTVDGHDTSYTTPFSDGVSVSWSKANNPQCDLPVTAYRVIDDDGNELCQVAANDDDGALWCDVTGLQPSTSYNIRVQAKNSAAGWSTKSSSPVKMSTIAS</sequence>
<name>C5LTK3_PERM5</name>
<gene>
    <name evidence="3" type="ORF">Pmar_PMAR002515</name>
</gene>
<dbReference type="Pfam" id="PF16656">
    <property type="entry name" value="Pur_ac_phosph_N"/>
    <property type="match status" value="1"/>
</dbReference>
<dbReference type="SMART" id="SM00060">
    <property type="entry name" value="FN3"/>
    <property type="match status" value="1"/>
</dbReference>
<feature type="domain" description="Fibronectin type-III" evidence="2">
    <location>
        <begin position="55"/>
        <end position="152"/>
    </location>
</feature>
<dbReference type="InterPro" id="IPR003961">
    <property type="entry name" value="FN3_dom"/>
</dbReference>
<dbReference type="EMBL" id="GG685332">
    <property type="protein sequence ID" value="EEQ99938.1"/>
    <property type="molecule type" value="Genomic_DNA"/>
</dbReference>
<dbReference type="InterPro" id="IPR036116">
    <property type="entry name" value="FN3_sf"/>
</dbReference>